<reference evidence="1" key="2">
    <citation type="journal article" date="2023" name="IMA Fungus">
        <title>Comparative genomic study of the Penicillium genus elucidates a diverse pangenome and 15 lateral gene transfer events.</title>
        <authorList>
            <person name="Petersen C."/>
            <person name="Sorensen T."/>
            <person name="Nielsen M.R."/>
            <person name="Sondergaard T.E."/>
            <person name="Sorensen J.L."/>
            <person name="Fitzpatrick D.A."/>
            <person name="Frisvad J.C."/>
            <person name="Nielsen K.L."/>
        </authorList>
    </citation>
    <scope>NUCLEOTIDE SEQUENCE</scope>
    <source>
        <strain evidence="1">IBT 35675</strain>
    </source>
</reference>
<dbReference type="EMBL" id="JAPZBR010000008">
    <property type="protein sequence ID" value="KAJ5342783.1"/>
    <property type="molecule type" value="Genomic_DNA"/>
</dbReference>
<proteinExistence type="predicted"/>
<protein>
    <submittedName>
        <fullName evidence="1">Uncharacterized protein</fullName>
    </submittedName>
</protein>
<gene>
    <name evidence="1" type="ORF">N7541_011907</name>
</gene>
<sequence>MAEERARRAKEMTEEAINEAEVAMKANRELTAKVVDLQAGFQALTDEEILREFTTLHHDVVQWSFSHFQSPTTPDGDTLGSSQGGDTLDLIAVRLGLSTSIYNEVLKHHIVGEGSAESAYLRDVDMEVQKQCSTRTAHHWRGATSMVAFSLNRGKMEAMVIDLVNQMEETFGHRSHTASKRRTHQLRGLIWRCIDLKQKLEVQYDTYIFLSTSREMPFDEFRMLSSSEINARNSKVVCSLWPGLVKLSSTGDTFVVEKELVMTDHEECVVWESESTEYAGLL</sequence>
<dbReference type="Proteomes" id="UP001148299">
    <property type="component" value="Unassembled WGS sequence"/>
</dbReference>
<name>A0A9W9UIU9_PENBR</name>
<organism evidence="1 2">
    <name type="scientific">Penicillium brevicompactum</name>
    <dbReference type="NCBI Taxonomy" id="5074"/>
    <lineage>
        <taxon>Eukaryota</taxon>
        <taxon>Fungi</taxon>
        <taxon>Dikarya</taxon>
        <taxon>Ascomycota</taxon>
        <taxon>Pezizomycotina</taxon>
        <taxon>Eurotiomycetes</taxon>
        <taxon>Eurotiomycetidae</taxon>
        <taxon>Eurotiales</taxon>
        <taxon>Aspergillaceae</taxon>
        <taxon>Penicillium</taxon>
    </lineage>
</organism>
<dbReference type="AlphaFoldDB" id="A0A9W9UIU9"/>
<evidence type="ECO:0000313" key="2">
    <source>
        <dbReference type="Proteomes" id="UP001148299"/>
    </source>
</evidence>
<reference evidence="1" key="1">
    <citation type="submission" date="2022-12" db="EMBL/GenBank/DDBJ databases">
        <authorList>
            <person name="Petersen C."/>
        </authorList>
    </citation>
    <scope>NUCLEOTIDE SEQUENCE</scope>
    <source>
        <strain evidence="1">IBT 35675</strain>
    </source>
</reference>
<keyword evidence="2" id="KW-1185">Reference proteome</keyword>
<accession>A0A9W9UIU9</accession>
<comment type="caution">
    <text evidence="1">The sequence shown here is derived from an EMBL/GenBank/DDBJ whole genome shotgun (WGS) entry which is preliminary data.</text>
</comment>
<evidence type="ECO:0000313" key="1">
    <source>
        <dbReference type="EMBL" id="KAJ5342783.1"/>
    </source>
</evidence>